<evidence type="ECO:0000259" key="2">
    <source>
        <dbReference type="Pfam" id="PF12945"/>
    </source>
</evidence>
<accession>B5Y7A9</accession>
<protein>
    <submittedName>
        <fullName evidence="3">Type IV pilus assembly protein PilZ</fullName>
    </submittedName>
</protein>
<dbReference type="Pfam" id="PF07238">
    <property type="entry name" value="PilZ"/>
    <property type="match status" value="1"/>
</dbReference>
<reference evidence="4" key="1">
    <citation type="submission" date="2008-08" db="EMBL/GenBank/DDBJ databases">
        <title>The complete genome sequence of Coprothermobacter proteolyticus strain ATCC 5245 / DSM 5265 / BT.</title>
        <authorList>
            <person name="Dodson R.J."/>
            <person name="Durkin A.S."/>
            <person name="Wu M."/>
            <person name="Eisen J."/>
            <person name="Sutton G."/>
        </authorList>
    </citation>
    <scope>NUCLEOTIDE SEQUENCE [LARGE SCALE GENOMIC DNA]</scope>
    <source>
        <strain evidence="4">ATCC 35245 / DSM 5265 / OCM 4 / BT</strain>
    </source>
</reference>
<dbReference type="InterPro" id="IPR009926">
    <property type="entry name" value="T3SS_YcgR_PilZN"/>
</dbReference>
<evidence type="ECO:0000313" key="4">
    <source>
        <dbReference type="Proteomes" id="UP000001732"/>
    </source>
</evidence>
<dbReference type="eggNOG" id="COG5581">
    <property type="taxonomic scope" value="Bacteria"/>
</dbReference>
<dbReference type="Gene3D" id="2.40.10.220">
    <property type="entry name" value="predicted glycosyltransferase like domains"/>
    <property type="match status" value="1"/>
</dbReference>
<dbReference type="HOGENOM" id="CLU_1188327_0_0_9"/>
<dbReference type="EMBL" id="CP001145">
    <property type="protein sequence ID" value="ACI17364.1"/>
    <property type="molecule type" value="Genomic_DNA"/>
</dbReference>
<dbReference type="Proteomes" id="UP000001732">
    <property type="component" value="Chromosome"/>
</dbReference>
<organism evidence="3 4">
    <name type="scientific">Coprothermobacter proteolyticus (strain ATCC 35245 / DSM 5265 / OCM 4 / BT)</name>
    <dbReference type="NCBI Taxonomy" id="309798"/>
    <lineage>
        <taxon>Bacteria</taxon>
        <taxon>Pseudomonadati</taxon>
        <taxon>Coprothermobacterota</taxon>
        <taxon>Coprothermobacteria</taxon>
        <taxon>Coprothermobacterales</taxon>
        <taxon>Coprothermobacteraceae</taxon>
        <taxon>Coprothermobacter</taxon>
    </lineage>
</organism>
<dbReference type="OrthoDB" id="3493at2"/>
<reference evidence="3 4" key="2">
    <citation type="journal article" date="2014" name="Genome Announc.">
        <title>Complete Genome Sequence of Coprothermobacter proteolyticus DSM 5265.</title>
        <authorList>
            <person name="Alexiev A."/>
            <person name="Coil D.A."/>
            <person name="Badger J.H."/>
            <person name="Enticknap J."/>
            <person name="Ward N."/>
            <person name="Robb F.T."/>
            <person name="Eisen J.A."/>
        </authorList>
    </citation>
    <scope>NUCLEOTIDE SEQUENCE [LARGE SCALE GENOMIC DNA]</scope>
    <source>
        <strain evidence="4">ATCC 35245 / DSM 5265 / OCM 4 / BT</strain>
    </source>
</reference>
<feature type="domain" description="PilZ" evidence="1">
    <location>
        <begin position="100"/>
        <end position="216"/>
    </location>
</feature>
<sequence>MAKRKEPKVGDRGILRVREPGETGVEYYSTRIEDVRDGLIACSQPMRGQVYVKILSSPVELTYLKGDSVFSLMCEVIEQGKGDPPLIVLKPISGIYRSDRREYVRVPWMLDAELLFVKTFPADVKKFWEDHSHESVRAVILDLSAGGCRLSLAEACMVGEKVLIRFTVPEPNPDTFLLPALIKRVEPGSEPGVTNVGLQFVDVKDVIRDKLCRSVFCRQRELIKKGFYELEEE</sequence>
<proteinExistence type="predicted"/>
<dbReference type="AlphaFoldDB" id="B5Y7A9"/>
<dbReference type="RefSeq" id="WP_012544016.1">
    <property type="nucleotide sequence ID" value="NC_011295.1"/>
</dbReference>
<name>B5Y7A9_COPPD</name>
<dbReference type="GO" id="GO:0035438">
    <property type="term" value="F:cyclic-di-GMP binding"/>
    <property type="evidence" value="ECO:0007669"/>
    <property type="project" value="InterPro"/>
</dbReference>
<dbReference type="InterPro" id="IPR009875">
    <property type="entry name" value="PilZ_domain"/>
</dbReference>
<dbReference type="Pfam" id="PF12945">
    <property type="entry name" value="PilZNR"/>
    <property type="match status" value="1"/>
</dbReference>
<evidence type="ECO:0000313" key="3">
    <source>
        <dbReference type="EMBL" id="ACI17364.1"/>
    </source>
</evidence>
<feature type="domain" description="Type III secretion system flagellar brake protein YcgR PilZN" evidence="2">
    <location>
        <begin position="8"/>
        <end position="90"/>
    </location>
</feature>
<dbReference type="STRING" id="309798.COPRO5265_0290"/>
<dbReference type="SUPFAM" id="SSF141371">
    <property type="entry name" value="PilZ domain-like"/>
    <property type="match status" value="1"/>
</dbReference>
<keyword evidence="4" id="KW-1185">Reference proteome</keyword>
<dbReference type="KEGG" id="cpo:COPRO5265_0290"/>
<gene>
    <name evidence="3" type="ordered locus">COPRO5265_0290</name>
</gene>
<evidence type="ECO:0000259" key="1">
    <source>
        <dbReference type="Pfam" id="PF07238"/>
    </source>
</evidence>